<keyword evidence="4" id="KW-1185">Reference proteome</keyword>
<gene>
    <name evidence="3" type="ORF">CBW21_20870</name>
</gene>
<dbReference type="Proteomes" id="UP000196342">
    <property type="component" value="Unassembled WGS sequence"/>
</dbReference>
<feature type="region of interest" description="Disordered" evidence="1">
    <location>
        <begin position="92"/>
        <end position="127"/>
    </location>
</feature>
<feature type="chain" id="PRO_5012284173" evidence="2">
    <location>
        <begin position="25"/>
        <end position="127"/>
    </location>
</feature>
<dbReference type="SUPFAM" id="SSF48452">
    <property type="entry name" value="TPR-like"/>
    <property type="match status" value="1"/>
</dbReference>
<evidence type="ECO:0000256" key="2">
    <source>
        <dbReference type="SAM" id="SignalP"/>
    </source>
</evidence>
<sequence length="127" mass="13613">MARMTIWMLAAAMAAALATVRAQAADPALAQARADYWRHPYRPDAINRLAVLLAARGEAGTASLLLSRALLISPGRADIRANLERVRRGERRIASSAPAAAMPAESEDALEPRLPAPWPQAKAPPSR</sequence>
<keyword evidence="2" id="KW-0732">Signal</keyword>
<dbReference type="EMBL" id="NHOO01000025">
    <property type="protein sequence ID" value="OVE45897.1"/>
    <property type="molecule type" value="Genomic_DNA"/>
</dbReference>
<name>A0A202B2V5_CHRVL</name>
<reference evidence="3 4" key="1">
    <citation type="submission" date="2017-05" db="EMBL/GenBank/DDBJ databases">
        <title>Chromobacterium violaceum GHPS1 isolated from Hydrocarbon polluted soil in French Guiana display an awesome secondary metabolite arsenal and a battery of drug and heavy-metal-resistance and detoxification of xenobiotics proteins.</title>
        <authorList>
            <person name="Belbahri L."/>
        </authorList>
    </citation>
    <scope>NUCLEOTIDE SEQUENCE [LARGE SCALE GENOMIC DNA]</scope>
    <source>
        <strain evidence="3 4">GHPS1</strain>
    </source>
</reference>
<dbReference type="AlphaFoldDB" id="A0A202B2V5"/>
<comment type="caution">
    <text evidence="3">The sequence shown here is derived from an EMBL/GenBank/DDBJ whole genome shotgun (WGS) entry which is preliminary data.</text>
</comment>
<accession>A0A202B2V5</accession>
<dbReference type="InterPro" id="IPR011990">
    <property type="entry name" value="TPR-like_helical_dom_sf"/>
</dbReference>
<protein>
    <submittedName>
        <fullName evidence="3">Uncharacterized protein</fullName>
    </submittedName>
</protein>
<evidence type="ECO:0000313" key="4">
    <source>
        <dbReference type="Proteomes" id="UP000196342"/>
    </source>
</evidence>
<feature type="compositionally biased region" description="Low complexity" evidence="1">
    <location>
        <begin position="94"/>
        <end position="104"/>
    </location>
</feature>
<feature type="signal peptide" evidence="2">
    <location>
        <begin position="1"/>
        <end position="24"/>
    </location>
</feature>
<evidence type="ECO:0000313" key="3">
    <source>
        <dbReference type="EMBL" id="OVE45897.1"/>
    </source>
</evidence>
<proteinExistence type="predicted"/>
<evidence type="ECO:0000256" key="1">
    <source>
        <dbReference type="SAM" id="MobiDB-lite"/>
    </source>
</evidence>
<organism evidence="3 4">
    <name type="scientific">Chromobacterium violaceum</name>
    <dbReference type="NCBI Taxonomy" id="536"/>
    <lineage>
        <taxon>Bacteria</taxon>
        <taxon>Pseudomonadati</taxon>
        <taxon>Pseudomonadota</taxon>
        <taxon>Betaproteobacteria</taxon>
        <taxon>Neisseriales</taxon>
        <taxon>Chromobacteriaceae</taxon>
        <taxon>Chromobacterium</taxon>
    </lineage>
</organism>